<gene>
    <name evidence="1" type="ORF">FMOSSE_LOCUS8758</name>
</gene>
<organism evidence="1 2">
    <name type="scientific">Funneliformis mosseae</name>
    <name type="common">Endomycorrhizal fungus</name>
    <name type="synonym">Glomus mosseae</name>
    <dbReference type="NCBI Taxonomy" id="27381"/>
    <lineage>
        <taxon>Eukaryota</taxon>
        <taxon>Fungi</taxon>
        <taxon>Fungi incertae sedis</taxon>
        <taxon>Mucoromycota</taxon>
        <taxon>Glomeromycotina</taxon>
        <taxon>Glomeromycetes</taxon>
        <taxon>Glomerales</taxon>
        <taxon>Glomeraceae</taxon>
        <taxon>Funneliformis</taxon>
    </lineage>
</organism>
<protein>
    <submittedName>
        <fullName evidence="1">16346_t:CDS:1</fullName>
    </submittedName>
</protein>
<evidence type="ECO:0000313" key="2">
    <source>
        <dbReference type="Proteomes" id="UP000789375"/>
    </source>
</evidence>
<dbReference type="EMBL" id="CAJVPP010002360">
    <property type="protein sequence ID" value="CAG8597287.1"/>
    <property type="molecule type" value="Genomic_DNA"/>
</dbReference>
<comment type="caution">
    <text evidence="1">The sequence shown here is derived from an EMBL/GenBank/DDBJ whole genome shotgun (WGS) entry which is preliminary data.</text>
</comment>
<dbReference type="AlphaFoldDB" id="A0A9N9GER8"/>
<name>A0A9N9GER8_FUNMO</name>
<reference evidence="1" key="1">
    <citation type="submission" date="2021-06" db="EMBL/GenBank/DDBJ databases">
        <authorList>
            <person name="Kallberg Y."/>
            <person name="Tangrot J."/>
            <person name="Rosling A."/>
        </authorList>
    </citation>
    <scope>NUCLEOTIDE SEQUENCE</scope>
    <source>
        <strain evidence="1">87-6 pot B 2015</strain>
    </source>
</reference>
<proteinExistence type="predicted"/>
<sequence length="208" mass="24140">MERIIRNLARTSFKSNVYLNYLAIRTRTINPNNVRSITTIIEDKNYKGLYYHPTRDKTDYLLSFLADNDKIDKFFDVTVIGSIPFKSEVADNNTPKITPQHFIENKKFTRILHQVIAENVYSDVQLQGLAKYHQNGWLHVADARDPAPWGRIPYPEDIFGMIQVIDGQIVRGTYQPMPTHRMVTAKGLFMLNDPLQEKLLEKVNKLCK</sequence>
<dbReference type="PANTHER" id="PTHR37331:SF1">
    <property type="entry name" value="YALI0F11671P"/>
    <property type="match status" value="1"/>
</dbReference>
<evidence type="ECO:0000313" key="1">
    <source>
        <dbReference type="EMBL" id="CAG8597287.1"/>
    </source>
</evidence>
<dbReference type="PANTHER" id="PTHR37331">
    <property type="entry name" value="YALI0F11671P"/>
    <property type="match status" value="1"/>
</dbReference>
<keyword evidence="2" id="KW-1185">Reference proteome</keyword>
<accession>A0A9N9GER8</accession>
<dbReference type="Proteomes" id="UP000789375">
    <property type="component" value="Unassembled WGS sequence"/>
</dbReference>